<gene>
    <name evidence="2" type="ORF">DI609_13770</name>
</gene>
<dbReference type="EMBL" id="QFNY01000451">
    <property type="protein sequence ID" value="PZO97178.1"/>
    <property type="molecule type" value="Genomic_DNA"/>
</dbReference>
<keyword evidence="1" id="KW-0812">Transmembrane</keyword>
<evidence type="ECO:0000256" key="1">
    <source>
        <dbReference type="SAM" id="Phobius"/>
    </source>
</evidence>
<evidence type="ECO:0000313" key="2">
    <source>
        <dbReference type="EMBL" id="PZO97178.1"/>
    </source>
</evidence>
<proteinExistence type="predicted"/>
<name>A0A2W5CT59_9CORY</name>
<dbReference type="InterPro" id="IPR025962">
    <property type="entry name" value="SdpI/YhfL"/>
</dbReference>
<organism evidence="2 3">
    <name type="scientific">Corynebacterium urealyticum</name>
    <dbReference type="NCBI Taxonomy" id="43771"/>
    <lineage>
        <taxon>Bacteria</taxon>
        <taxon>Bacillati</taxon>
        <taxon>Actinomycetota</taxon>
        <taxon>Actinomycetes</taxon>
        <taxon>Mycobacteriales</taxon>
        <taxon>Corynebacteriaceae</taxon>
        <taxon>Corynebacterium</taxon>
    </lineage>
</organism>
<sequence length="153" mass="15956">MLAVGIVFFVLAAVLLIVGGLATLRKLPGNSVVGLRLAEIRKSKDAWDNAHAIAGPFWMLGGVSLIFGGAVALTASDWMWLIPVFTFIIALLALSIGSNMGARAAYLWDQAHKEEEGCGDSCNCGDSGCGDSAPTVDVAALRTAAQHVDQNNA</sequence>
<reference evidence="2 3" key="1">
    <citation type="submission" date="2017-11" db="EMBL/GenBank/DDBJ databases">
        <title>Infants hospitalized years apart are colonized by the same room-sourced microbial strains.</title>
        <authorList>
            <person name="Brooks B."/>
            <person name="Olm M.R."/>
            <person name="Firek B.A."/>
            <person name="Baker R."/>
            <person name="Thomas B.C."/>
            <person name="Morowitz M.J."/>
            <person name="Banfield J.F."/>
        </authorList>
    </citation>
    <scope>NUCLEOTIDE SEQUENCE [LARGE SCALE GENOMIC DNA]</scope>
    <source>
        <strain evidence="2">S2_012_000_R3_87</strain>
    </source>
</reference>
<accession>A0A2W5CT59</accession>
<evidence type="ECO:0008006" key="4">
    <source>
        <dbReference type="Google" id="ProtNLM"/>
    </source>
</evidence>
<dbReference type="Proteomes" id="UP000249451">
    <property type="component" value="Unassembled WGS sequence"/>
</dbReference>
<keyword evidence="1" id="KW-0472">Membrane</keyword>
<dbReference type="AlphaFoldDB" id="A0A2W5CT59"/>
<protein>
    <recommendedName>
        <fullName evidence="4">SdpI family protein</fullName>
    </recommendedName>
</protein>
<dbReference type="Pfam" id="PF13630">
    <property type="entry name" value="SdpI"/>
    <property type="match status" value="1"/>
</dbReference>
<evidence type="ECO:0000313" key="3">
    <source>
        <dbReference type="Proteomes" id="UP000249451"/>
    </source>
</evidence>
<feature type="transmembrane region" description="Helical" evidence="1">
    <location>
        <begin position="78"/>
        <end position="97"/>
    </location>
</feature>
<comment type="caution">
    <text evidence="2">The sequence shown here is derived from an EMBL/GenBank/DDBJ whole genome shotgun (WGS) entry which is preliminary data.</text>
</comment>
<keyword evidence="1" id="KW-1133">Transmembrane helix</keyword>
<feature type="transmembrane region" description="Helical" evidence="1">
    <location>
        <begin position="6"/>
        <end position="24"/>
    </location>
</feature>
<feature type="transmembrane region" description="Helical" evidence="1">
    <location>
        <begin position="50"/>
        <end position="72"/>
    </location>
</feature>